<dbReference type="InterPro" id="IPR011009">
    <property type="entry name" value="Kinase-like_dom_sf"/>
</dbReference>
<keyword evidence="3" id="KW-1185">Reference proteome</keyword>
<feature type="binding site" evidence="1">
    <location>
        <position position="46"/>
    </location>
    <ligand>
        <name>ATP</name>
        <dbReference type="ChEBI" id="CHEBI:30616"/>
    </ligand>
</feature>
<evidence type="ECO:0008006" key="4">
    <source>
        <dbReference type="Google" id="ProtNLM"/>
    </source>
</evidence>
<dbReference type="PROSITE" id="PS00107">
    <property type="entry name" value="PROTEIN_KINASE_ATP"/>
    <property type="match status" value="1"/>
</dbReference>
<proteinExistence type="predicted"/>
<dbReference type="OrthoDB" id="2158884at2759"/>
<protein>
    <recommendedName>
        <fullName evidence="4">Protein kinase domain-containing protein</fullName>
    </recommendedName>
</protein>
<evidence type="ECO:0000313" key="3">
    <source>
        <dbReference type="Proteomes" id="UP000759131"/>
    </source>
</evidence>
<dbReference type="AlphaFoldDB" id="A0A7R9Q2C1"/>
<sequence length="197" mass="21453">MFVNLNEFKRSAMNRYVTLSQLGDGTYGSVLLAQRLDNGDKVAIKKMKKKYYSWEECMNLREVKVSIAAELIETGVTDDLMLTFPFATNEDMGTANMDVPSGELYSVLPAMVSGLMGMEEVVAIAWGTALTTSAPDLTPLLSAPVRVTTGSIDVISVTLTKVALLMSEPHSGAIDITNCDQLFYDITSSTIVSEFID</sequence>
<name>A0A7R9Q2C1_9ACAR</name>
<evidence type="ECO:0000313" key="2">
    <source>
        <dbReference type="EMBL" id="CAD7629788.1"/>
    </source>
</evidence>
<gene>
    <name evidence="2" type="ORF">OSB1V03_LOCUS10203</name>
</gene>
<keyword evidence="1" id="KW-0067">ATP-binding</keyword>
<dbReference type="Gene3D" id="3.30.200.20">
    <property type="entry name" value="Phosphorylase Kinase, domain 1"/>
    <property type="match status" value="1"/>
</dbReference>
<dbReference type="Proteomes" id="UP000759131">
    <property type="component" value="Unassembled WGS sequence"/>
</dbReference>
<evidence type="ECO:0000256" key="1">
    <source>
        <dbReference type="PROSITE-ProRule" id="PRU10141"/>
    </source>
</evidence>
<accession>A0A7R9Q2C1</accession>
<dbReference type="GO" id="GO:0005524">
    <property type="term" value="F:ATP binding"/>
    <property type="evidence" value="ECO:0007669"/>
    <property type="project" value="UniProtKB-UniRule"/>
</dbReference>
<keyword evidence="1" id="KW-0547">Nucleotide-binding</keyword>
<dbReference type="InterPro" id="IPR017441">
    <property type="entry name" value="Protein_kinase_ATP_BS"/>
</dbReference>
<reference evidence="2" key="1">
    <citation type="submission" date="2020-11" db="EMBL/GenBank/DDBJ databases">
        <authorList>
            <person name="Tran Van P."/>
        </authorList>
    </citation>
    <scope>NUCLEOTIDE SEQUENCE</scope>
</reference>
<dbReference type="EMBL" id="CAJPIZ010007310">
    <property type="protein sequence ID" value="CAG2110218.1"/>
    <property type="molecule type" value="Genomic_DNA"/>
</dbReference>
<organism evidence="2">
    <name type="scientific">Medioppia subpectinata</name>
    <dbReference type="NCBI Taxonomy" id="1979941"/>
    <lineage>
        <taxon>Eukaryota</taxon>
        <taxon>Metazoa</taxon>
        <taxon>Ecdysozoa</taxon>
        <taxon>Arthropoda</taxon>
        <taxon>Chelicerata</taxon>
        <taxon>Arachnida</taxon>
        <taxon>Acari</taxon>
        <taxon>Acariformes</taxon>
        <taxon>Sarcoptiformes</taxon>
        <taxon>Oribatida</taxon>
        <taxon>Brachypylina</taxon>
        <taxon>Oppioidea</taxon>
        <taxon>Oppiidae</taxon>
        <taxon>Medioppia</taxon>
    </lineage>
</organism>
<dbReference type="SUPFAM" id="SSF56112">
    <property type="entry name" value="Protein kinase-like (PK-like)"/>
    <property type="match status" value="1"/>
</dbReference>
<dbReference type="EMBL" id="OC861885">
    <property type="protein sequence ID" value="CAD7629788.1"/>
    <property type="molecule type" value="Genomic_DNA"/>
</dbReference>